<accession>A0A673I632</accession>
<keyword evidence="3" id="KW-1015">Disulfide bond</keyword>
<keyword evidence="6" id="KW-1185">Reference proteome</keyword>
<proteinExistence type="predicted"/>
<evidence type="ECO:0000256" key="2">
    <source>
        <dbReference type="ARBA" id="ARBA00022900"/>
    </source>
</evidence>
<dbReference type="Pfam" id="PF00014">
    <property type="entry name" value="Kunitz_BPTI"/>
    <property type="match status" value="2"/>
</dbReference>
<dbReference type="SUPFAM" id="SSF57362">
    <property type="entry name" value="BPTI-like"/>
    <property type="match status" value="2"/>
</dbReference>
<dbReference type="PRINTS" id="PR00759">
    <property type="entry name" value="BASICPTASE"/>
</dbReference>
<evidence type="ECO:0000256" key="1">
    <source>
        <dbReference type="ARBA" id="ARBA00022690"/>
    </source>
</evidence>
<evidence type="ECO:0000313" key="5">
    <source>
        <dbReference type="Ensembl" id="ENSSRHP00000034485.1"/>
    </source>
</evidence>
<dbReference type="PANTHER" id="PTHR10083">
    <property type="entry name" value="KUNITZ-TYPE PROTEASE INHIBITOR-RELATED"/>
    <property type="match status" value="1"/>
</dbReference>
<organism evidence="5 6">
    <name type="scientific">Sinocyclocheilus rhinocerous</name>
    <dbReference type="NCBI Taxonomy" id="307959"/>
    <lineage>
        <taxon>Eukaryota</taxon>
        <taxon>Metazoa</taxon>
        <taxon>Chordata</taxon>
        <taxon>Craniata</taxon>
        <taxon>Vertebrata</taxon>
        <taxon>Euteleostomi</taxon>
        <taxon>Actinopterygii</taxon>
        <taxon>Neopterygii</taxon>
        <taxon>Teleostei</taxon>
        <taxon>Ostariophysi</taxon>
        <taxon>Cypriniformes</taxon>
        <taxon>Cyprinidae</taxon>
        <taxon>Cyprininae</taxon>
        <taxon>Sinocyclocheilus</taxon>
    </lineage>
</organism>
<reference evidence="5" key="2">
    <citation type="submission" date="2025-09" db="UniProtKB">
        <authorList>
            <consortium name="Ensembl"/>
        </authorList>
    </citation>
    <scope>IDENTIFICATION</scope>
</reference>
<dbReference type="InterPro" id="IPR020901">
    <property type="entry name" value="Prtase_inh_Kunz-CS"/>
</dbReference>
<sequence length="160" mass="18105">MLNTCLYLTLSSCTCTSIAFKLRYPNSCILPMEEGNCSRYTLRWYFNSEVGVCRPFIYSGCGGNCQHLQNISLSCSMEGNSCILPMEEGNCSRYTLRWYFNSEVGVCRPFIYSGCGGNANHFLQKEECEKLCLQECDFCTVSVRLTVNGGSLTRLQYEKT</sequence>
<dbReference type="Ensembl" id="ENSSRHT00000035489.1">
    <property type="protein sequence ID" value="ENSSRHP00000034485.1"/>
    <property type="gene ID" value="ENSSRHG00000017730.1"/>
</dbReference>
<dbReference type="PANTHER" id="PTHR10083:SF328">
    <property type="entry name" value="TISSUE FACTOR PATHWAY INHIBITOR"/>
    <property type="match status" value="1"/>
</dbReference>
<evidence type="ECO:0000313" key="6">
    <source>
        <dbReference type="Proteomes" id="UP000472270"/>
    </source>
</evidence>
<dbReference type="PROSITE" id="PS00280">
    <property type="entry name" value="BPTI_KUNITZ_1"/>
    <property type="match status" value="1"/>
</dbReference>
<keyword evidence="2" id="KW-0722">Serine protease inhibitor</keyword>
<dbReference type="GO" id="GO:0005615">
    <property type="term" value="C:extracellular space"/>
    <property type="evidence" value="ECO:0007669"/>
    <property type="project" value="TreeGrafter"/>
</dbReference>
<dbReference type="Gene3D" id="4.10.410.10">
    <property type="entry name" value="Pancreatic trypsin inhibitor Kunitz domain"/>
    <property type="match status" value="2"/>
</dbReference>
<feature type="domain" description="BPTI/Kunitz inhibitor" evidence="4">
    <location>
        <begin position="28"/>
        <end position="82"/>
    </location>
</feature>
<feature type="domain" description="BPTI/Kunitz inhibitor" evidence="4">
    <location>
        <begin position="82"/>
        <end position="132"/>
    </location>
</feature>
<dbReference type="PROSITE" id="PS50279">
    <property type="entry name" value="BPTI_KUNITZ_2"/>
    <property type="match status" value="2"/>
</dbReference>
<dbReference type="SMART" id="SM00131">
    <property type="entry name" value="KU"/>
    <property type="match status" value="2"/>
</dbReference>
<dbReference type="FunFam" id="4.10.410.10:FF:000020">
    <property type="entry name" value="Collagen, type VI, alpha 3"/>
    <property type="match status" value="1"/>
</dbReference>
<evidence type="ECO:0000259" key="4">
    <source>
        <dbReference type="PROSITE" id="PS50279"/>
    </source>
</evidence>
<dbReference type="InterPro" id="IPR002223">
    <property type="entry name" value="Kunitz_BPTI"/>
</dbReference>
<dbReference type="AlphaFoldDB" id="A0A673I632"/>
<name>A0A673I632_9TELE</name>
<dbReference type="InterPro" id="IPR050098">
    <property type="entry name" value="TFPI/VKTCI-like"/>
</dbReference>
<evidence type="ECO:0000256" key="3">
    <source>
        <dbReference type="ARBA" id="ARBA00023157"/>
    </source>
</evidence>
<reference evidence="5" key="1">
    <citation type="submission" date="2025-08" db="UniProtKB">
        <authorList>
            <consortium name="Ensembl"/>
        </authorList>
    </citation>
    <scope>IDENTIFICATION</scope>
</reference>
<dbReference type="GO" id="GO:0004867">
    <property type="term" value="F:serine-type endopeptidase inhibitor activity"/>
    <property type="evidence" value="ECO:0007669"/>
    <property type="project" value="UniProtKB-KW"/>
</dbReference>
<keyword evidence="1" id="KW-0646">Protease inhibitor</keyword>
<dbReference type="Proteomes" id="UP000472270">
    <property type="component" value="Unassembled WGS sequence"/>
</dbReference>
<protein>
    <recommendedName>
        <fullName evidence="4">BPTI/Kunitz inhibitor domain-containing protein</fullName>
    </recommendedName>
</protein>
<dbReference type="InterPro" id="IPR036880">
    <property type="entry name" value="Kunitz_BPTI_sf"/>
</dbReference>